<proteinExistence type="predicted"/>
<dbReference type="PIRSF" id="PIRSF028139">
    <property type="entry name" value="DOPA-diox_rel_Mll2280"/>
    <property type="match status" value="1"/>
</dbReference>
<dbReference type="EMBL" id="AWSQ01000009">
    <property type="protein sequence ID" value="KFX67698.1"/>
    <property type="molecule type" value="Genomic_DNA"/>
</dbReference>
<dbReference type="PANTHER" id="PTHR36423:SF2">
    <property type="entry name" value="AFR070WP"/>
    <property type="match status" value="1"/>
</dbReference>
<dbReference type="Gene3D" id="3.30.70.1240">
    <property type="entry name" value="DOPA-like domains"/>
    <property type="match status" value="1"/>
</dbReference>
<dbReference type="PANTHER" id="PTHR36423">
    <property type="entry name" value="AFR070WP"/>
    <property type="match status" value="1"/>
</dbReference>
<dbReference type="SUPFAM" id="SSF143410">
    <property type="entry name" value="DOPA-like"/>
    <property type="match status" value="1"/>
</dbReference>
<dbReference type="InterPro" id="IPR023389">
    <property type="entry name" value="DOPA-like_sf"/>
</dbReference>
<name>A0A0A1YFA9_9PSED</name>
<gene>
    <name evidence="1" type="ORF">TMS3_0121020</name>
</gene>
<evidence type="ECO:0000313" key="1">
    <source>
        <dbReference type="EMBL" id="KFX67698.1"/>
    </source>
</evidence>
<protein>
    <submittedName>
        <fullName evidence="1">4,5-dioxygenase</fullName>
    </submittedName>
</protein>
<accession>A0A0A1YFA9</accession>
<dbReference type="OrthoDB" id="572228at2"/>
<organism evidence="1 2">
    <name type="scientific">Pseudomonas taeanensis MS-3</name>
    <dbReference type="NCBI Taxonomy" id="1395571"/>
    <lineage>
        <taxon>Bacteria</taxon>
        <taxon>Pseudomonadati</taxon>
        <taxon>Pseudomonadota</taxon>
        <taxon>Gammaproteobacteria</taxon>
        <taxon>Pseudomonadales</taxon>
        <taxon>Pseudomonadaceae</taxon>
        <taxon>Pseudomonas</taxon>
    </lineage>
</organism>
<reference evidence="1 2" key="1">
    <citation type="journal article" date="2014" name="Genome Announc.">
        <title>Draft Genome Sequence of Petroleum Oil-Degrading Marine Bacterium Pseudomonas taeanensis Strain MS-3, Isolated from a Crude Oil-Contaminated Seashore.</title>
        <authorList>
            <person name="Lee S.Y."/>
            <person name="Kim S.H."/>
            <person name="Lee D.G."/>
            <person name="Shin S."/>
            <person name="Yun S.H."/>
            <person name="Choi C.W."/>
            <person name="Chung Y.H."/>
            <person name="Choi J.S."/>
            <person name="Kahng H.Y."/>
            <person name="Kim S.I."/>
        </authorList>
    </citation>
    <scope>NUCLEOTIDE SEQUENCE [LARGE SCALE GENOMIC DNA]</scope>
    <source>
        <strain evidence="1 2">MS-3</strain>
    </source>
</reference>
<dbReference type="AlphaFoldDB" id="A0A0A1YFA9"/>
<evidence type="ECO:0000313" key="2">
    <source>
        <dbReference type="Proteomes" id="UP000030063"/>
    </source>
</evidence>
<dbReference type="RefSeq" id="WP_025167156.1">
    <property type="nucleotide sequence ID" value="NZ_AWSQ01000009.1"/>
</dbReference>
<dbReference type="eggNOG" id="COG3805">
    <property type="taxonomic scope" value="Bacteria"/>
</dbReference>
<comment type="caution">
    <text evidence="1">The sequence shown here is derived from an EMBL/GenBank/DDBJ whole genome shotgun (WGS) entry which is preliminary data.</text>
</comment>
<dbReference type="Pfam" id="PF08883">
    <property type="entry name" value="DOPA_dioxygen"/>
    <property type="match status" value="1"/>
</dbReference>
<dbReference type="InterPro" id="IPR014980">
    <property type="entry name" value="DOPA_dioxygen"/>
</dbReference>
<sequence length="115" mass="12985">MTTRPSNNYPQYHAHVYFDKQSLALATSICEQAGELFAVKVGRIHQRLVGPHPRWSCQLSFDSEQFDRLLPWLEANRQGLSVLVHGVTGDDLADHTTHAAWLGDELPLDLAMFMP</sequence>
<keyword evidence="2" id="KW-1185">Reference proteome</keyword>
<keyword evidence="1" id="KW-0560">Oxidoreductase</keyword>
<dbReference type="GO" id="GO:0051213">
    <property type="term" value="F:dioxygenase activity"/>
    <property type="evidence" value="ECO:0007669"/>
    <property type="project" value="UniProtKB-KW"/>
</dbReference>
<keyword evidence="1" id="KW-0223">Dioxygenase</keyword>
<dbReference type="Proteomes" id="UP000030063">
    <property type="component" value="Unassembled WGS sequence"/>
</dbReference>